<proteinExistence type="inferred from homology"/>
<dbReference type="SUPFAM" id="SSF50993">
    <property type="entry name" value="Peptidase/esterase 'gauge' domain"/>
    <property type="match status" value="1"/>
</dbReference>
<evidence type="ECO:0000256" key="6">
    <source>
        <dbReference type="RuleBase" id="RU368024"/>
    </source>
</evidence>
<dbReference type="PRINTS" id="PR00862">
    <property type="entry name" value="PROLIGOPTASE"/>
</dbReference>
<dbReference type="InterPro" id="IPR029058">
    <property type="entry name" value="AB_hydrolase_fold"/>
</dbReference>
<dbReference type="PANTHER" id="PTHR11757:SF19">
    <property type="entry name" value="PROLYL ENDOPEPTIDASE-LIKE"/>
    <property type="match status" value="1"/>
</dbReference>
<organism evidence="10 11">
    <name type="scientific">Prymnesium parvum</name>
    <name type="common">Toxic golden alga</name>
    <dbReference type="NCBI Taxonomy" id="97485"/>
    <lineage>
        <taxon>Eukaryota</taxon>
        <taxon>Haptista</taxon>
        <taxon>Haptophyta</taxon>
        <taxon>Prymnesiophyceae</taxon>
        <taxon>Prymnesiales</taxon>
        <taxon>Prymnesiaceae</taxon>
        <taxon>Prymnesium</taxon>
    </lineage>
</organism>
<feature type="compositionally biased region" description="Low complexity" evidence="7">
    <location>
        <begin position="373"/>
        <end position="383"/>
    </location>
</feature>
<dbReference type="Proteomes" id="UP001515480">
    <property type="component" value="Unassembled WGS sequence"/>
</dbReference>
<comment type="caution">
    <text evidence="10">The sequence shown here is derived from an EMBL/GenBank/DDBJ whole genome shotgun (WGS) entry which is preliminary data.</text>
</comment>
<reference evidence="10 11" key="1">
    <citation type="journal article" date="2024" name="Science">
        <title>Giant polyketide synthase enzymes in the biosynthesis of giant marine polyether toxins.</title>
        <authorList>
            <person name="Fallon T.R."/>
            <person name="Shende V.V."/>
            <person name="Wierzbicki I.H."/>
            <person name="Pendleton A.L."/>
            <person name="Watervoot N.F."/>
            <person name="Auber R.P."/>
            <person name="Gonzalez D.J."/>
            <person name="Wisecaver J.H."/>
            <person name="Moore B.S."/>
        </authorList>
    </citation>
    <scope>NUCLEOTIDE SEQUENCE [LARGE SCALE GENOMIC DNA]</scope>
    <source>
        <strain evidence="10 11">12B1</strain>
    </source>
</reference>
<dbReference type="InterPro" id="IPR023302">
    <property type="entry name" value="Pept_S9A_N"/>
</dbReference>
<accession>A0AB34IUZ5</accession>
<dbReference type="InterPro" id="IPR002470">
    <property type="entry name" value="Peptidase_S9A"/>
</dbReference>
<evidence type="ECO:0000256" key="1">
    <source>
        <dbReference type="ARBA" id="ARBA00005228"/>
    </source>
</evidence>
<feature type="region of interest" description="Disordered" evidence="7">
    <location>
        <begin position="364"/>
        <end position="406"/>
    </location>
</feature>
<evidence type="ECO:0000256" key="5">
    <source>
        <dbReference type="ARBA" id="ARBA00045448"/>
    </source>
</evidence>
<dbReference type="GO" id="GO:0006508">
    <property type="term" value="P:proteolysis"/>
    <property type="evidence" value="ECO:0007669"/>
    <property type="project" value="UniProtKB-KW"/>
</dbReference>
<dbReference type="GO" id="GO:0004252">
    <property type="term" value="F:serine-type endopeptidase activity"/>
    <property type="evidence" value="ECO:0007669"/>
    <property type="project" value="UniProtKB-UniRule"/>
</dbReference>
<dbReference type="Pfam" id="PF00326">
    <property type="entry name" value="Peptidase_S9"/>
    <property type="match status" value="1"/>
</dbReference>
<sequence length="882" mass="91326">MNHSSRHLRPPGCCASPPSPPSPSPPSPPSPPASSPRRPPTPRRAAPPASPPLAAPPAPASPPPPRAPRRPHPVVFGREPPLLKGVDPARLLDPPLVLDDPLFHLRHKTASTLAHIAEENAYAAAVLRLSPGWRRARARYAAELARLTPPADAPPRWRAPSAASAWEYARVHNASRGPHPLHLRRAAASRRGGEATVVLDANEAPALLPSAYARGVPFRAAVRGVGAFRPSRSGELAAYTVDMTGEERFFLQVVRVGGGEAGAASPLLSIGGVDVDFVWGGARGEECLYYVTMDGTGRPCRVHRWVVDAAASEGELRDGGEGELLLHEEDPRFRMEIRSSLDHSRLLVELQSRDSSEIWALPFDAPPPPPPAAAGAAAGFGRQSARRAGRRPARGGKRRRDAAAAGGARGEGWQCLGRRRAGVSYRAAHGGVEGAAGYTIVAAGGGHAEGAAYALSEAHAREGAAEGAWRLLCAPAAGGSLGGVQGFDGFAAVEGREDGAAAVFLLRRDAGGVARLAAVPVDALLAAGTPAGAPPPPPAEGQWSVALAADDEQSFWGGGAALLASSPLVPPRTVAVDARHGTRRLLAATPPPPGFDASRFTAARLWATSADGTRVPMSSLSPTAADGAPCPTLLYAYGAYGASAEPAWDAERLAAAACGAAHVIAHVRGGGEGGAAWHAAGRRGGKGAGVADLLACAAALRRRGVASRLALEGRSAGALLAAAAANGAPRAFCALLASVPFVDPLGTLQDGSLPLTANEWEEFGNPNEREGHASLRALSPVHNVPPAVGGDGVAQRFPRTLLLPALRDARTGYWEALKLADAIREKHRDGAVLVLTDMEGGHFRPADPQRRAEQRSLELGFVLDALCPDGDEDAPAPDEGEE</sequence>
<keyword evidence="11" id="KW-1185">Reference proteome</keyword>
<feature type="region of interest" description="Disordered" evidence="7">
    <location>
        <begin position="1"/>
        <end position="86"/>
    </location>
</feature>
<evidence type="ECO:0000259" key="9">
    <source>
        <dbReference type="Pfam" id="PF02897"/>
    </source>
</evidence>
<evidence type="ECO:0000256" key="3">
    <source>
        <dbReference type="ARBA" id="ARBA00022801"/>
    </source>
</evidence>
<keyword evidence="4 6" id="KW-0720">Serine protease</keyword>
<dbReference type="Pfam" id="PF02897">
    <property type="entry name" value="Peptidase_S9_N"/>
    <property type="match status" value="1"/>
</dbReference>
<dbReference type="Gene3D" id="2.130.10.120">
    <property type="entry name" value="Prolyl oligopeptidase, N-terminal domain"/>
    <property type="match status" value="1"/>
</dbReference>
<evidence type="ECO:0000256" key="4">
    <source>
        <dbReference type="ARBA" id="ARBA00022825"/>
    </source>
</evidence>
<feature type="compositionally biased region" description="Pro residues" evidence="7">
    <location>
        <begin position="17"/>
        <end position="39"/>
    </location>
</feature>
<dbReference type="EMBL" id="JBGBPQ010000019">
    <property type="protein sequence ID" value="KAL1505073.1"/>
    <property type="molecule type" value="Genomic_DNA"/>
</dbReference>
<keyword evidence="2 6" id="KW-0645">Protease</keyword>
<evidence type="ECO:0000256" key="7">
    <source>
        <dbReference type="SAM" id="MobiDB-lite"/>
    </source>
</evidence>
<gene>
    <name evidence="10" type="ORF">AB1Y20_008833</name>
</gene>
<evidence type="ECO:0000313" key="10">
    <source>
        <dbReference type="EMBL" id="KAL1505073.1"/>
    </source>
</evidence>
<feature type="domain" description="Peptidase S9A N-terminal" evidence="9">
    <location>
        <begin position="98"/>
        <end position="366"/>
    </location>
</feature>
<dbReference type="InterPro" id="IPR001375">
    <property type="entry name" value="Peptidase_S9_cat"/>
</dbReference>
<feature type="compositionally biased region" description="Pro residues" evidence="7">
    <location>
        <begin position="48"/>
        <end position="66"/>
    </location>
</feature>
<evidence type="ECO:0000313" key="11">
    <source>
        <dbReference type="Proteomes" id="UP001515480"/>
    </source>
</evidence>
<evidence type="ECO:0000259" key="8">
    <source>
        <dbReference type="Pfam" id="PF00326"/>
    </source>
</evidence>
<dbReference type="PANTHER" id="PTHR11757">
    <property type="entry name" value="PROTEASE FAMILY S9A OLIGOPEPTIDASE"/>
    <property type="match status" value="1"/>
</dbReference>
<dbReference type="InterPro" id="IPR051543">
    <property type="entry name" value="Serine_Peptidase_S9A"/>
</dbReference>
<feature type="domain" description="Peptidase S9 prolyl oligopeptidase catalytic" evidence="8">
    <location>
        <begin position="655"/>
        <end position="865"/>
    </location>
</feature>
<comment type="function">
    <text evidence="5">Serine peptidase whose precise substrate specificity remains unclear. Does not cleave peptides after a arginine or lysine residue. Regulates trans-Golgi network morphology and sorting by regulating the membrane binding of the AP-1 complex. May play a role in the regulation of synaptic vesicle exocytosis.</text>
</comment>
<evidence type="ECO:0000256" key="2">
    <source>
        <dbReference type="ARBA" id="ARBA00022670"/>
    </source>
</evidence>
<name>A0AB34IUZ5_PRYPA</name>
<keyword evidence="3 6" id="KW-0378">Hydrolase</keyword>
<dbReference type="Gene3D" id="3.40.50.1820">
    <property type="entry name" value="alpha/beta hydrolase"/>
    <property type="match status" value="1"/>
</dbReference>
<dbReference type="AlphaFoldDB" id="A0AB34IUZ5"/>
<comment type="similarity">
    <text evidence="1 6">Belongs to the peptidase S9A family.</text>
</comment>
<dbReference type="SUPFAM" id="SSF53474">
    <property type="entry name" value="alpha/beta-Hydrolases"/>
    <property type="match status" value="1"/>
</dbReference>
<dbReference type="EC" id="3.4.21.-" evidence="6"/>
<feature type="compositionally biased region" description="Basic residues" evidence="7">
    <location>
        <begin position="384"/>
        <end position="400"/>
    </location>
</feature>
<protein>
    <recommendedName>
        <fullName evidence="6">Prolyl endopeptidase</fullName>
        <ecNumber evidence="6">3.4.21.-</ecNumber>
    </recommendedName>
</protein>